<sequence length="38" mass="4156">MNTKNEPLLLEGGAELLVCDTIKLSLKMLKNQIASVRA</sequence>
<evidence type="ECO:0000313" key="2">
    <source>
        <dbReference type="Proteomes" id="UP000186102"/>
    </source>
</evidence>
<gene>
    <name evidence="1" type="ORF">DSOL_4056</name>
</gene>
<protein>
    <submittedName>
        <fullName evidence="1">Uncharacterized protein</fullName>
    </submittedName>
</protein>
<proteinExistence type="predicted"/>
<comment type="caution">
    <text evidence="1">The sequence shown here is derived from an EMBL/GenBank/DDBJ whole genome shotgun (WGS) entry which is preliminary data.</text>
</comment>
<reference evidence="1 2" key="1">
    <citation type="submission" date="2016-09" db="EMBL/GenBank/DDBJ databases">
        <title>Complete genome of Desulfosporosinus sp. OL.</title>
        <authorList>
            <person name="Mardanov A."/>
            <person name="Beletsky A."/>
            <person name="Panova A."/>
            <person name="Karnachuk O."/>
            <person name="Ravin N."/>
        </authorList>
    </citation>
    <scope>NUCLEOTIDE SEQUENCE [LARGE SCALE GENOMIC DNA]</scope>
    <source>
        <strain evidence="1 2">OL</strain>
    </source>
</reference>
<dbReference type="EMBL" id="MLBF01000043">
    <property type="protein sequence ID" value="OLN28407.1"/>
    <property type="molecule type" value="Genomic_DNA"/>
</dbReference>
<accession>A0A1Q8QM43</accession>
<dbReference type="AlphaFoldDB" id="A0A1Q8QM43"/>
<evidence type="ECO:0000313" key="1">
    <source>
        <dbReference type="EMBL" id="OLN28407.1"/>
    </source>
</evidence>
<keyword evidence="2" id="KW-1185">Reference proteome</keyword>
<organism evidence="1 2">
    <name type="scientific">Desulfosporosinus metallidurans</name>
    <dbReference type="NCBI Taxonomy" id="1888891"/>
    <lineage>
        <taxon>Bacteria</taxon>
        <taxon>Bacillati</taxon>
        <taxon>Bacillota</taxon>
        <taxon>Clostridia</taxon>
        <taxon>Eubacteriales</taxon>
        <taxon>Desulfitobacteriaceae</taxon>
        <taxon>Desulfosporosinus</taxon>
    </lineage>
</organism>
<dbReference type="Proteomes" id="UP000186102">
    <property type="component" value="Unassembled WGS sequence"/>
</dbReference>
<name>A0A1Q8QM43_9FIRM</name>